<sequence>MNFWFTIKKPILALAPMAGYTDSAFRLICRQIGSDVVYSEMISTDAIVFKNKKTIRMLKYSSKECPLIFQLFGNKPERFKEAVIFLNKKLKNKKNIGIDINFGCPAHKVTKTGSGAALMNELDTAYKIINAVCKNTDLPVSIKVRTKVKNTTCLEFAETVKNLPISAMMIHGRSLKQGFSGNIDFATIKKVKQILPDKIVLANGGVDSLETALKTLSATCCDGLGLARGVLGNPWLFASIRQNKKNNPPPDEIKKMIICHAELFLQDNENLINLRKHFVRYIHKQKNASALRQRLVNVENLDELKKILKDL</sequence>
<feature type="active site" description="Proton donor" evidence="13">
    <location>
        <position position="104"/>
    </location>
</feature>
<dbReference type="Gene3D" id="1.10.1200.80">
    <property type="entry name" value="Putative flavin oxidoreducatase, domain 2"/>
    <property type="match status" value="1"/>
</dbReference>
<evidence type="ECO:0000256" key="10">
    <source>
        <dbReference type="ARBA" id="ARBA00048205"/>
    </source>
</evidence>
<comment type="caution">
    <text evidence="16">The sequence shown here is derived from an EMBL/GenBank/DDBJ whole genome shotgun (WGS) entry which is preliminary data.</text>
</comment>
<feature type="binding site" evidence="14">
    <location>
        <begin position="203"/>
        <end position="205"/>
    </location>
    <ligand>
        <name>FMN</name>
        <dbReference type="ChEBI" id="CHEBI:58210"/>
    </ligand>
</feature>
<dbReference type="Pfam" id="PF01207">
    <property type="entry name" value="Dus"/>
    <property type="match status" value="1"/>
</dbReference>
<reference evidence="17" key="1">
    <citation type="submission" date="2017-09" db="EMBL/GenBank/DDBJ databases">
        <title>Depth-based differentiation of microbial function through sediment-hosted aquifers and enrichment of novel symbionts in the deep terrestrial subsurface.</title>
        <authorList>
            <person name="Probst A.J."/>
            <person name="Ladd B."/>
            <person name="Jarett J.K."/>
            <person name="Geller-Mcgrath D.E."/>
            <person name="Sieber C.M.K."/>
            <person name="Emerson J.B."/>
            <person name="Anantharaman K."/>
            <person name="Thomas B.C."/>
            <person name="Malmstrom R."/>
            <person name="Stieglmeier M."/>
            <person name="Klingl A."/>
            <person name="Woyke T."/>
            <person name="Ryan C.M."/>
            <person name="Banfield J.F."/>
        </authorList>
    </citation>
    <scope>NUCLEOTIDE SEQUENCE [LARGE SCALE GENOMIC DNA]</scope>
</reference>
<dbReference type="AlphaFoldDB" id="A0A2M6XS69"/>
<evidence type="ECO:0000256" key="8">
    <source>
        <dbReference type="ARBA" id="ARBA00022884"/>
    </source>
</evidence>
<evidence type="ECO:0000256" key="6">
    <source>
        <dbReference type="ARBA" id="ARBA00022694"/>
    </source>
</evidence>
<evidence type="ECO:0000313" key="16">
    <source>
        <dbReference type="EMBL" id="PIU10488.1"/>
    </source>
</evidence>
<evidence type="ECO:0000256" key="9">
    <source>
        <dbReference type="ARBA" id="ARBA00023002"/>
    </source>
</evidence>
<dbReference type="GO" id="GO:0000049">
    <property type="term" value="F:tRNA binding"/>
    <property type="evidence" value="ECO:0007669"/>
    <property type="project" value="UniProtKB-KW"/>
</dbReference>
<evidence type="ECO:0000256" key="5">
    <source>
        <dbReference type="ARBA" id="ARBA00022643"/>
    </source>
</evidence>
<feature type="binding site" evidence="14">
    <location>
        <position position="70"/>
    </location>
    <ligand>
        <name>FMN</name>
        <dbReference type="ChEBI" id="CHEBI:58210"/>
    </ligand>
</feature>
<dbReference type="PROSITE" id="PS01136">
    <property type="entry name" value="UPF0034"/>
    <property type="match status" value="1"/>
</dbReference>
<dbReference type="InterPro" id="IPR018517">
    <property type="entry name" value="tRNA_hU_synthase_CS"/>
</dbReference>
<evidence type="ECO:0000256" key="14">
    <source>
        <dbReference type="PIRSR" id="PIRSR006621-2"/>
    </source>
</evidence>
<keyword evidence="5 12" id="KW-0288">FMN</keyword>
<comment type="catalytic activity">
    <reaction evidence="10">
        <text>a 5,6-dihydrouridine in tRNA + NADP(+) = a uridine in tRNA + NADPH + H(+)</text>
        <dbReference type="Rhea" id="RHEA:23624"/>
        <dbReference type="Rhea" id="RHEA-COMP:13339"/>
        <dbReference type="Rhea" id="RHEA-COMP:13887"/>
        <dbReference type="ChEBI" id="CHEBI:15378"/>
        <dbReference type="ChEBI" id="CHEBI:57783"/>
        <dbReference type="ChEBI" id="CHEBI:58349"/>
        <dbReference type="ChEBI" id="CHEBI:65315"/>
        <dbReference type="ChEBI" id="CHEBI:74443"/>
    </reaction>
</comment>
<dbReference type="Gene3D" id="3.20.20.70">
    <property type="entry name" value="Aldolase class I"/>
    <property type="match status" value="1"/>
</dbReference>
<protein>
    <recommendedName>
        <fullName evidence="12">tRNA-dihydrouridine synthase</fullName>
        <ecNumber evidence="12">1.3.1.-</ecNumber>
    </recommendedName>
</protein>
<dbReference type="PIRSF" id="PIRSF006621">
    <property type="entry name" value="Dus"/>
    <property type="match status" value="1"/>
</dbReference>
<dbReference type="PANTHER" id="PTHR45846:SF1">
    <property type="entry name" value="TRNA-DIHYDROURIDINE(47) SYNTHASE [NAD(P)(+)]-LIKE"/>
    <property type="match status" value="1"/>
</dbReference>
<keyword evidence="14" id="KW-0547">Nucleotide-binding</keyword>
<evidence type="ECO:0000256" key="13">
    <source>
        <dbReference type="PIRSR" id="PIRSR006621-1"/>
    </source>
</evidence>
<comment type="function">
    <text evidence="2 12">Catalyzes the synthesis of 5,6-dihydrouridine (D), a modified base found in the D-loop of most tRNAs, via the reduction of the C5-C6 double bond in target uridines.</text>
</comment>
<organism evidence="16 17">
    <name type="scientific">Candidatus Kuenenbacteria bacterium CG08_land_8_20_14_0_20_37_23</name>
    <dbReference type="NCBI Taxonomy" id="1974617"/>
    <lineage>
        <taxon>Bacteria</taxon>
        <taxon>Candidatus Kueneniibacteriota</taxon>
    </lineage>
</organism>
<keyword evidence="3" id="KW-0820">tRNA-binding</keyword>
<evidence type="ECO:0000256" key="7">
    <source>
        <dbReference type="ARBA" id="ARBA00022857"/>
    </source>
</evidence>
<proteinExistence type="inferred from homology"/>
<comment type="similarity">
    <text evidence="12">Belongs to the dus family.</text>
</comment>
<dbReference type="InterPro" id="IPR035587">
    <property type="entry name" value="DUS-like_FMN-bd"/>
</dbReference>
<dbReference type="EMBL" id="PEXX01000046">
    <property type="protein sequence ID" value="PIU10488.1"/>
    <property type="molecule type" value="Genomic_DNA"/>
</dbReference>
<dbReference type="GO" id="GO:0017150">
    <property type="term" value="F:tRNA dihydrouridine synthase activity"/>
    <property type="evidence" value="ECO:0007669"/>
    <property type="project" value="InterPro"/>
</dbReference>
<evidence type="ECO:0000256" key="2">
    <source>
        <dbReference type="ARBA" id="ARBA00002790"/>
    </source>
</evidence>
<evidence type="ECO:0000313" key="17">
    <source>
        <dbReference type="Proteomes" id="UP000230586"/>
    </source>
</evidence>
<evidence type="ECO:0000256" key="3">
    <source>
        <dbReference type="ARBA" id="ARBA00022555"/>
    </source>
</evidence>
<dbReference type="InterPro" id="IPR001269">
    <property type="entry name" value="DUS_fam"/>
</dbReference>
<evidence type="ECO:0000256" key="4">
    <source>
        <dbReference type="ARBA" id="ARBA00022630"/>
    </source>
</evidence>
<dbReference type="InterPro" id="IPR024036">
    <property type="entry name" value="tRNA-dHydroUridine_Synthase_C"/>
</dbReference>
<evidence type="ECO:0000259" key="15">
    <source>
        <dbReference type="Pfam" id="PF01207"/>
    </source>
</evidence>
<dbReference type="CDD" id="cd02801">
    <property type="entry name" value="DUS_like_FMN"/>
    <property type="match status" value="1"/>
</dbReference>
<dbReference type="EC" id="1.3.1.-" evidence="12"/>
<evidence type="ECO:0000256" key="12">
    <source>
        <dbReference type="PIRNR" id="PIRNR006621"/>
    </source>
</evidence>
<feature type="domain" description="DUS-like FMN-binding" evidence="15">
    <location>
        <begin position="14"/>
        <end position="307"/>
    </location>
</feature>
<keyword evidence="6 12" id="KW-0819">tRNA processing</keyword>
<feature type="binding site" evidence="14">
    <location>
        <position position="143"/>
    </location>
    <ligand>
        <name>FMN</name>
        <dbReference type="ChEBI" id="CHEBI:58210"/>
    </ligand>
</feature>
<gene>
    <name evidence="16" type="ORF">COT27_02770</name>
</gene>
<feature type="binding site" evidence="14">
    <location>
        <begin position="16"/>
        <end position="18"/>
    </location>
    <ligand>
        <name>FMN</name>
        <dbReference type="ChEBI" id="CHEBI:58210"/>
    </ligand>
</feature>
<comment type="cofactor">
    <cofactor evidence="1 12 14">
        <name>FMN</name>
        <dbReference type="ChEBI" id="CHEBI:58210"/>
    </cofactor>
</comment>
<dbReference type="PANTHER" id="PTHR45846">
    <property type="entry name" value="TRNA-DIHYDROURIDINE(47) SYNTHASE [NAD(P)(+)]-LIKE"/>
    <property type="match status" value="1"/>
</dbReference>
<dbReference type="SUPFAM" id="SSF51395">
    <property type="entry name" value="FMN-linked oxidoreductases"/>
    <property type="match status" value="1"/>
</dbReference>
<name>A0A2M6XS69_9BACT</name>
<keyword evidence="9 12" id="KW-0560">Oxidoreductase</keyword>
<feature type="binding site" evidence="14">
    <location>
        <position position="171"/>
    </location>
    <ligand>
        <name>FMN</name>
        <dbReference type="ChEBI" id="CHEBI:58210"/>
    </ligand>
</feature>
<dbReference type="Proteomes" id="UP000230586">
    <property type="component" value="Unassembled WGS sequence"/>
</dbReference>
<feature type="binding site" evidence="14">
    <location>
        <begin position="227"/>
        <end position="228"/>
    </location>
    <ligand>
        <name>FMN</name>
        <dbReference type="ChEBI" id="CHEBI:58210"/>
    </ligand>
</feature>
<keyword evidence="7" id="KW-0521">NADP</keyword>
<evidence type="ECO:0000256" key="1">
    <source>
        <dbReference type="ARBA" id="ARBA00001917"/>
    </source>
</evidence>
<keyword evidence="4 12" id="KW-0285">Flavoprotein</keyword>
<accession>A0A2M6XS69</accession>
<dbReference type="GO" id="GO:0050660">
    <property type="term" value="F:flavin adenine dinucleotide binding"/>
    <property type="evidence" value="ECO:0007669"/>
    <property type="project" value="InterPro"/>
</dbReference>
<comment type="catalytic activity">
    <reaction evidence="11">
        <text>a 5,6-dihydrouridine in tRNA + NAD(+) = a uridine in tRNA + NADH + H(+)</text>
        <dbReference type="Rhea" id="RHEA:54452"/>
        <dbReference type="Rhea" id="RHEA-COMP:13339"/>
        <dbReference type="Rhea" id="RHEA-COMP:13887"/>
        <dbReference type="ChEBI" id="CHEBI:15378"/>
        <dbReference type="ChEBI" id="CHEBI:57540"/>
        <dbReference type="ChEBI" id="CHEBI:57945"/>
        <dbReference type="ChEBI" id="CHEBI:65315"/>
        <dbReference type="ChEBI" id="CHEBI:74443"/>
    </reaction>
</comment>
<keyword evidence="8" id="KW-0694">RNA-binding</keyword>
<dbReference type="InterPro" id="IPR013785">
    <property type="entry name" value="Aldolase_TIM"/>
</dbReference>
<evidence type="ECO:0000256" key="11">
    <source>
        <dbReference type="ARBA" id="ARBA00048802"/>
    </source>
</evidence>